<proteinExistence type="evidence at transcript level"/>
<dbReference type="AlphaFoldDB" id="S0B0Q1"/>
<dbReference type="InterPro" id="IPR006571">
    <property type="entry name" value="TLDc_dom"/>
</dbReference>
<feature type="domain" description="TLDc" evidence="1">
    <location>
        <begin position="181"/>
        <end position="258"/>
    </location>
</feature>
<accession>S0B0Q1</accession>
<protein>
    <recommendedName>
        <fullName evidence="1">TLDc domain-containing protein</fullName>
    </recommendedName>
</protein>
<reference evidence="2" key="1">
    <citation type="submission" date="2012-06" db="EMBL/GenBank/DDBJ databases">
        <title>Short 5' UTR of Entamoeba genes.</title>
        <authorList>
            <person name="Hiranuka K."/>
            <person name="Kumagai M."/>
            <person name="Wakaguri H."/>
            <person name="Suzuki Y."/>
            <person name="Sugano S."/>
            <person name="Watanabe J."/>
            <person name="Makioka A."/>
        </authorList>
    </citation>
    <scope>NUCLEOTIDE SEQUENCE</scope>
    <source>
        <strain evidence="2">IP1</strain>
    </source>
</reference>
<evidence type="ECO:0000313" key="2">
    <source>
        <dbReference type="EMBL" id="BAN41330.1"/>
    </source>
</evidence>
<evidence type="ECO:0000259" key="1">
    <source>
        <dbReference type="Pfam" id="PF07534"/>
    </source>
</evidence>
<organism evidence="2">
    <name type="scientific">Entamoeba invadens</name>
    <dbReference type="NCBI Taxonomy" id="33085"/>
    <lineage>
        <taxon>Eukaryota</taxon>
        <taxon>Amoebozoa</taxon>
        <taxon>Evosea</taxon>
        <taxon>Archamoebae</taxon>
        <taxon>Mastigamoebida</taxon>
        <taxon>Entamoebidae</taxon>
        <taxon>Entamoeba</taxon>
    </lineage>
</organism>
<name>S0B0Q1_ENTIV</name>
<sequence>MEAFTKLPIYAEHNAAVKAFDTALEKAEPEIYKPINEKFNFKKYEEDVKSFSELNDMYSEIKNVLDTKEANMKEVRMTLTDMALAFQNLKKCLENEFEDSLQITECLNYVVERMVDQVDGTLPEECFIEKRNELRAKKMPLPETYALTHSFKLSSKHVIDVNGLNIDLKPLQEWSGLKGHRVLYDSQKDGEKNVTFNTALLHQKNAAVIFADEEENVFGYYTKNGINTVEKYCEDKEHFMFSLVKNHINCPKQFFAKEDVKCGIFLREEDEVMSWIGNSDFGLAIFKPSLCGSYSRKLSLVYNNLDDIYLNNTNYPIEFTTKRIIVIQLN</sequence>
<dbReference type="Pfam" id="PF07534">
    <property type="entry name" value="TLD"/>
    <property type="match status" value="1"/>
</dbReference>
<dbReference type="VEuPathDB" id="AmoebaDB:EIN_468270"/>
<dbReference type="EMBL" id="AK422884">
    <property type="protein sequence ID" value="BAN41330.1"/>
    <property type="molecule type" value="mRNA"/>
</dbReference>